<accession>A6IKX8</accession>
<name>A6IKX8_RAT</name>
<sequence length="75" mass="8638">MTKEDSRKWQSSTRRDIVVSFHTCVVFGAPPKNLSCPLRWSFLTLLVWVPSLFSFLLLNGQQRTVIPQHPIKVAK</sequence>
<keyword evidence="1" id="KW-0472">Membrane</keyword>
<proteinExistence type="predicted"/>
<evidence type="ECO:0000256" key="1">
    <source>
        <dbReference type="SAM" id="Phobius"/>
    </source>
</evidence>
<organism evidence="2 3">
    <name type="scientific">Rattus norvegicus</name>
    <name type="common">Rat</name>
    <dbReference type="NCBI Taxonomy" id="10116"/>
    <lineage>
        <taxon>Eukaryota</taxon>
        <taxon>Metazoa</taxon>
        <taxon>Chordata</taxon>
        <taxon>Craniata</taxon>
        <taxon>Vertebrata</taxon>
        <taxon>Euteleostomi</taxon>
        <taxon>Mammalia</taxon>
        <taxon>Eutheria</taxon>
        <taxon>Euarchontoglires</taxon>
        <taxon>Glires</taxon>
        <taxon>Rodentia</taxon>
        <taxon>Myomorpha</taxon>
        <taxon>Muroidea</taxon>
        <taxon>Muridae</taxon>
        <taxon>Murinae</taxon>
        <taxon>Rattus</taxon>
    </lineage>
</organism>
<dbReference type="EMBL" id="CH473964">
    <property type="protein sequence ID" value="EDM02161.1"/>
    <property type="molecule type" value="Genomic_DNA"/>
</dbReference>
<protein>
    <submittedName>
        <fullName evidence="2">RCG63417</fullName>
    </submittedName>
</protein>
<feature type="transmembrane region" description="Helical" evidence="1">
    <location>
        <begin position="40"/>
        <end position="58"/>
    </location>
</feature>
<dbReference type="Proteomes" id="UP000234681">
    <property type="component" value="Chromosome 4"/>
</dbReference>
<evidence type="ECO:0000313" key="3">
    <source>
        <dbReference type="Proteomes" id="UP000234681"/>
    </source>
</evidence>
<dbReference type="AlphaFoldDB" id="A6IKX8"/>
<gene>
    <name evidence="2" type="ORF">rCG_63417</name>
</gene>
<keyword evidence="1" id="KW-1133">Transmembrane helix</keyword>
<reference evidence="2 3" key="1">
    <citation type="submission" date="2005-09" db="EMBL/GenBank/DDBJ databases">
        <authorList>
            <person name="Mural R.J."/>
            <person name="Li P.W."/>
            <person name="Adams M.D."/>
            <person name="Amanatides P.G."/>
            <person name="Baden-Tillson H."/>
            <person name="Barnstead M."/>
            <person name="Chin S.H."/>
            <person name="Dew I."/>
            <person name="Evans C.A."/>
            <person name="Ferriera S."/>
            <person name="Flanigan M."/>
            <person name="Fosler C."/>
            <person name="Glodek A."/>
            <person name="Gu Z."/>
            <person name="Holt R.A."/>
            <person name="Jennings D."/>
            <person name="Kraft C.L."/>
            <person name="Lu F."/>
            <person name="Nguyen T."/>
            <person name="Nusskern D.R."/>
            <person name="Pfannkoch C.M."/>
            <person name="Sitter C."/>
            <person name="Sutton G.G."/>
            <person name="Venter J.C."/>
            <person name="Wang Z."/>
            <person name="Woodage T."/>
            <person name="Zheng X.H."/>
            <person name="Zhong F."/>
        </authorList>
    </citation>
    <scope>NUCLEOTIDE SEQUENCE [LARGE SCALE GENOMIC DNA]</scope>
    <source>
        <strain>BN</strain>
        <strain evidence="3">Sprague-Dawley</strain>
    </source>
</reference>
<evidence type="ECO:0000313" key="2">
    <source>
        <dbReference type="EMBL" id="EDM02161.1"/>
    </source>
</evidence>
<keyword evidence="1" id="KW-0812">Transmembrane</keyword>